<accession>A0A1T4JKQ8</accession>
<dbReference type="GO" id="GO:0032787">
    <property type="term" value="P:monocarboxylic acid metabolic process"/>
    <property type="evidence" value="ECO:0007669"/>
    <property type="project" value="UniProtKB-ARBA"/>
</dbReference>
<dbReference type="PRINTS" id="PR00081">
    <property type="entry name" value="GDHRDH"/>
</dbReference>
<evidence type="ECO:0000259" key="3">
    <source>
        <dbReference type="SMART" id="SM00822"/>
    </source>
</evidence>
<dbReference type="PRINTS" id="PR00080">
    <property type="entry name" value="SDRFAMILY"/>
</dbReference>
<name>A0A1T4JKQ8_9HYPH</name>
<dbReference type="RefSeq" id="WP_085931844.1">
    <property type="nucleotide sequence ID" value="NZ_FUWJ01000001.1"/>
</dbReference>
<keyword evidence="2" id="KW-0560">Oxidoreductase</keyword>
<protein>
    <submittedName>
        <fullName evidence="4">3-oxoacyl-[acyl-carrier protein] reductase</fullName>
    </submittedName>
</protein>
<dbReference type="PANTHER" id="PTHR42879">
    <property type="entry name" value="3-OXOACYL-(ACYL-CARRIER-PROTEIN) REDUCTASE"/>
    <property type="match status" value="1"/>
</dbReference>
<dbReference type="GO" id="GO:0016491">
    <property type="term" value="F:oxidoreductase activity"/>
    <property type="evidence" value="ECO:0007669"/>
    <property type="project" value="UniProtKB-KW"/>
</dbReference>
<dbReference type="InterPro" id="IPR002347">
    <property type="entry name" value="SDR_fam"/>
</dbReference>
<dbReference type="Gene3D" id="3.40.50.720">
    <property type="entry name" value="NAD(P)-binding Rossmann-like Domain"/>
    <property type="match status" value="1"/>
</dbReference>
<dbReference type="EMBL" id="FUWJ01000001">
    <property type="protein sequence ID" value="SJZ30732.1"/>
    <property type="molecule type" value="Genomic_DNA"/>
</dbReference>
<dbReference type="InterPro" id="IPR050259">
    <property type="entry name" value="SDR"/>
</dbReference>
<evidence type="ECO:0000256" key="2">
    <source>
        <dbReference type="ARBA" id="ARBA00023002"/>
    </source>
</evidence>
<evidence type="ECO:0000313" key="5">
    <source>
        <dbReference type="Proteomes" id="UP000190092"/>
    </source>
</evidence>
<dbReference type="PROSITE" id="PS00061">
    <property type="entry name" value="ADH_SHORT"/>
    <property type="match status" value="1"/>
</dbReference>
<feature type="domain" description="Ketoreductase" evidence="3">
    <location>
        <begin position="11"/>
        <end position="195"/>
    </location>
</feature>
<comment type="similarity">
    <text evidence="1">Belongs to the short-chain dehydrogenases/reductases (SDR) family.</text>
</comment>
<sequence>MTKPQGALRNRIAVITGAAGGIGSAVARAYAEQGGRLALVDRSVELLAPIQEELARGGHEVLPIAVDLRDEASVQSAFRKIREQLGEPDILVNNAGIDTTSRLVDMPTQMWDEMMAVNLRSVFLTTREVLPGMIARKWGRIINTASQLGHKGAADMVHYCAAKAGVIGFTRALAYEVAASGVTVNAVCPGPIDTPLLQALPQAWLDKKRAELPIGRFGRVEEVAPAFVLLASEQGSYFIGSTVNMNGGDYMI</sequence>
<dbReference type="Pfam" id="PF13561">
    <property type="entry name" value="adh_short_C2"/>
    <property type="match status" value="1"/>
</dbReference>
<gene>
    <name evidence="4" type="ORF">SAMN02745126_00067</name>
</gene>
<keyword evidence="5" id="KW-1185">Reference proteome</keyword>
<dbReference type="InterPro" id="IPR020904">
    <property type="entry name" value="Sc_DH/Rdtase_CS"/>
</dbReference>
<dbReference type="OrthoDB" id="9803333at2"/>
<dbReference type="AlphaFoldDB" id="A0A1T4JKQ8"/>
<dbReference type="PANTHER" id="PTHR42879:SF2">
    <property type="entry name" value="3-OXOACYL-[ACYL-CARRIER-PROTEIN] REDUCTASE FABG"/>
    <property type="match status" value="1"/>
</dbReference>
<dbReference type="STRING" id="225324.SAMN02745126_00067"/>
<dbReference type="Proteomes" id="UP000190092">
    <property type="component" value="Unassembled WGS sequence"/>
</dbReference>
<reference evidence="5" key="1">
    <citation type="submission" date="2017-02" db="EMBL/GenBank/DDBJ databases">
        <authorList>
            <person name="Varghese N."/>
            <person name="Submissions S."/>
        </authorList>
    </citation>
    <scope>NUCLEOTIDE SEQUENCE [LARGE SCALE GENOMIC DNA]</scope>
    <source>
        <strain evidence="5">ATCC 27094</strain>
    </source>
</reference>
<dbReference type="SUPFAM" id="SSF51735">
    <property type="entry name" value="NAD(P)-binding Rossmann-fold domains"/>
    <property type="match status" value="1"/>
</dbReference>
<dbReference type="SMART" id="SM00822">
    <property type="entry name" value="PKS_KR"/>
    <property type="match status" value="1"/>
</dbReference>
<dbReference type="InterPro" id="IPR057326">
    <property type="entry name" value="KR_dom"/>
</dbReference>
<proteinExistence type="inferred from homology"/>
<organism evidence="4 5">
    <name type="scientific">Enhydrobacter aerosaccus</name>
    <dbReference type="NCBI Taxonomy" id="225324"/>
    <lineage>
        <taxon>Bacteria</taxon>
        <taxon>Pseudomonadati</taxon>
        <taxon>Pseudomonadota</taxon>
        <taxon>Alphaproteobacteria</taxon>
        <taxon>Hyphomicrobiales</taxon>
        <taxon>Enhydrobacter</taxon>
    </lineage>
</organism>
<dbReference type="InterPro" id="IPR036291">
    <property type="entry name" value="NAD(P)-bd_dom_sf"/>
</dbReference>
<dbReference type="FunFam" id="3.40.50.720:FF:000173">
    <property type="entry name" value="3-oxoacyl-[acyl-carrier protein] reductase"/>
    <property type="match status" value="1"/>
</dbReference>
<evidence type="ECO:0000313" key="4">
    <source>
        <dbReference type="EMBL" id="SJZ30732.1"/>
    </source>
</evidence>
<evidence type="ECO:0000256" key="1">
    <source>
        <dbReference type="ARBA" id="ARBA00006484"/>
    </source>
</evidence>